<evidence type="ECO:0000256" key="1">
    <source>
        <dbReference type="ARBA" id="ARBA00004496"/>
    </source>
</evidence>
<keyword evidence="2" id="KW-0963">Cytoplasm</keyword>
<dbReference type="PANTHER" id="PTHR48111:SF39">
    <property type="entry name" value="TRANSCRIPTIONAL REGULATORY PROTEIN CPXR"/>
    <property type="match status" value="1"/>
</dbReference>
<dbReference type="SUPFAM" id="SSF52172">
    <property type="entry name" value="CheY-like"/>
    <property type="match status" value="1"/>
</dbReference>
<accession>A0A0K0XSF5</accession>
<dbReference type="Gene3D" id="1.10.10.10">
    <property type="entry name" value="Winged helix-like DNA-binding domain superfamily/Winged helix DNA-binding domain"/>
    <property type="match status" value="1"/>
</dbReference>
<evidence type="ECO:0000256" key="5">
    <source>
        <dbReference type="ARBA" id="ARBA00023015"/>
    </source>
</evidence>
<dbReference type="Proteomes" id="UP000066624">
    <property type="component" value="Chromosome"/>
</dbReference>
<comment type="subcellular location">
    <subcellularLocation>
        <location evidence="1">Cytoplasm</location>
    </subcellularLocation>
</comment>
<name>A0A0K0XSF5_9GAMM</name>
<dbReference type="SUPFAM" id="SSF46894">
    <property type="entry name" value="C-terminal effector domain of the bipartite response regulators"/>
    <property type="match status" value="1"/>
</dbReference>
<evidence type="ECO:0000256" key="4">
    <source>
        <dbReference type="ARBA" id="ARBA00023012"/>
    </source>
</evidence>
<dbReference type="AlphaFoldDB" id="A0A0K0XSF5"/>
<dbReference type="SMART" id="SM00448">
    <property type="entry name" value="REC"/>
    <property type="match status" value="1"/>
</dbReference>
<evidence type="ECO:0000313" key="9">
    <source>
        <dbReference type="Proteomes" id="UP000066624"/>
    </source>
</evidence>
<sequence length="229" mass="24954">MDPTDRILIIDDDRELGSMLAEFLGGEGWSIELAHDGRAGLEAALSMEPAAVVLDVMLPGMSGFDILRSLRQRSAVPVIMLTARGEETDRIVGLELGADDYLPKPFNPRELAARLRAILRRRPGPAEEPTAEFNGLKFDRAARRVSLDGAPLQLTGAEYAILEQLAESAGTVVSKDQLCQEALGRELLPYDRSIDTHISRLRGKLGNLPDGEPRIQSVRGRGYVLVSGV</sequence>
<evidence type="ECO:0000313" key="8">
    <source>
        <dbReference type="EMBL" id="AKS40590.1"/>
    </source>
</evidence>
<evidence type="ECO:0000256" key="3">
    <source>
        <dbReference type="ARBA" id="ARBA00022553"/>
    </source>
</evidence>
<dbReference type="InterPro" id="IPR036388">
    <property type="entry name" value="WH-like_DNA-bd_sf"/>
</dbReference>
<dbReference type="GO" id="GO:0006355">
    <property type="term" value="P:regulation of DNA-templated transcription"/>
    <property type="evidence" value="ECO:0007669"/>
    <property type="project" value="InterPro"/>
</dbReference>
<dbReference type="FunFam" id="3.40.50.2300:FF:000001">
    <property type="entry name" value="DNA-binding response regulator PhoB"/>
    <property type="match status" value="1"/>
</dbReference>
<evidence type="ECO:0000256" key="6">
    <source>
        <dbReference type="ARBA" id="ARBA00023125"/>
    </source>
</evidence>
<dbReference type="InterPro" id="IPR011006">
    <property type="entry name" value="CheY-like_superfamily"/>
</dbReference>
<keyword evidence="5" id="KW-0805">Transcription regulation</keyword>
<dbReference type="InterPro" id="IPR016032">
    <property type="entry name" value="Sig_transdc_resp-reg_C-effctor"/>
</dbReference>
<dbReference type="PROSITE" id="PS51755">
    <property type="entry name" value="OMPR_PHOB"/>
    <property type="match status" value="1"/>
</dbReference>
<dbReference type="GO" id="GO:0000156">
    <property type="term" value="F:phosphorelay response regulator activity"/>
    <property type="evidence" value="ECO:0007669"/>
    <property type="project" value="TreeGrafter"/>
</dbReference>
<keyword evidence="6" id="KW-0238">DNA-binding</keyword>
<dbReference type="GO" id="GO:0005829">
    <property type="term" value="C:cytosol"/>
    <property type="evidence" value="ECO:0007669"/>
    <property type="project" value="TreeGrafter"/>
</dbReference>
<dbReference type="GO" id="GO:0032993">
    <property type="term" value="C:protein-DNA complex"/>
    <property type="evidence" value="ECO:0007669"/>
    <property type="project" value="TreeGrafter"/>
</dbReference>
<proteinExistence type="predicted"/>
<dbReference type="PATRIC" id="fig|1579979.3.peg.206"/>
<dbReference type="SMART" id="SM00862">
    <property type="entry name" value="Trans_reg_C"/>
    <property type="match status" value="1"/>
</dbReference>
<dbReference type="Pfam" id="PF00072">
    <property type="entry name" value="Response_reg"/>
    <property type="match status" value="1"/>
</dbReference>
<keyword evidence="7" id="KW-0804">Transcription</keyword>
<dbReference type="EMBL" id="CP012154">
    <property type="protein sequence ID" value="AKS40590.1"/>
    <property type="molecule type" value="Genomic_DNA"/>
</dbReference>
<dbReference type="PANTHER" id="PTHR48111">
    <property type="entry name" value="REGULATOR OF RPOS"/>
    <property type="match status" value="1"/>
</dbReference>
<reference evidence="8 9" key="1">
    <citation type="submission" date="2015-07" db="EMBL/GenBank/DDBJ databases">
        <authorList>
            <person name="Noorani M."/>
        </authorList>
    </citation>
    <scope>NUCLEOTIDE SEQUENCE [LARGE SCALE GENOMIC DNA]</scope>
    <source>
        <strain evidence="8 9">KCTC 42284</strain>
    </source>
</reference>
<dbReference type="KEGG" id="wma:WM2015_201"/>
<keyword evidence="9" id="KW-1185">Reference proteome</keyword>
<organism evidence="8 9">
    <name type="scientific">Wenzhouxiangella marina</name>
    <dbReference type="NCBI Taxonomy" id="1579979"/>
    <lineage>
        <taxon>Bacteria</taxon>
        <taxon>Pseudomonadati</taxon>
        <taxon>Pseudomonadota</taxon>
        <taxon>Gammaproteobacteria</taxon>
        <taxon>Chromatiales</taxon>
        <taxon>Wenzhouxiangellaceae</taxon>
        <taxon>Wenzhouxiangella</taxon>
    </lineage>
</organism>
<dbReference type="Gene3D" id="3.40.50.2300">
    <property type="match status" value="1"/>
</dbReference>
<dbReference type="PROSITE" id="PS50110">
    <property type="entry name" value="RESPONSE_REGULATORY"/>
    <property type="match status" value="1"/>
</dbReference>
<dbReference type="GO" id="GO:0000976">
    <property type="term" value="F:transcription cis-regulatory region binding"/>
    <property type="evidence" value="ECO:0007669"/>
    <property type="project" value="TreeGrafter"/>
</dbReference>
<dbReference type="InterPro" id="IPR001867">
    <property type="entry name" value="OmpR/PhoB-type_DNA-bd"/>
</dbReference>
<dbReference type="OrthoDB" id="9802426at2"/>
<dbReference type="RefSeq" id="WP_049724290.1">
    <property type="nucleotide sequence ID" value="NZ_CP012154.1"/>
</dbReference>
<protein>
    <submittedName>
        <fullName evidence="8">Two component transcriptional regulator, winged helix family</fullName>
    </submittedName>
</protein>
<dbReference type="CDD" id="cd00383">
    <property type="entry name" value="trans_reg_C"/>
    <property type="match status" value="1"/>
</dbReference>
<dbReference type="InterPro" id="IPR039420">
    <property type="entry name" value="WalR-like"/>
</dbReference>
<evidence type="ECO:0000256" key="7">
    <source>
        <dbReference type="ARBA" id="ARBA00023163"/>
    </source>
</evidence>
<dbReference type="Pfam" id="PF00486">
    <property type="entry name" value="Trans_reg_C"/>
    <property type="match status" value="1"/>
</dbReference>
<gene>
    <name evidence="8" type="ORF">WM2015_201</name>
</gene>
<evidence type="ECO:0000256" key="2">
    <source>
        <dbReference type="ARBA" id="ARBA00022490"/>
    </source>
</evidence>
<dbReference type="Gene3D" id="6.10.250.690">
    <property type="match status" value="1"/>
</dbReference>
<dbReference type="STRING" id="1579979.WM2015_201"/>
<keyword evidence="3" id="KW-0597">Phosphoprotein</keyword>
<keyword evidence="4" id="KW-0902">Two-component regulatory system</keyword>
<dbReference type="InterPro" id="IPR001789">
    <property type="entry name" value="Sig_transdc_resp-reg_receiver"/>
</dbReference>